<keyword evidence="14" id="KW-1185">Reference proteome</keyword>
<dbReference type="PROSITE" id="PS50109">
    <property type="entry name" value="HIS_KIN"/>
    <property type="match status" value="1"/>
</dbReference>
<dbReference type="InterPro" id="IPR003661">
    <property type="entry name" value="HisK_dim/P_dom"/>
</dbReference>
<dbReference type="EMBL" id="CP025408">
    <property type="protein sequence ID" value="AUH34031.1"/>
    <property type="molecule type" value="Genomic_DNA"/>
</dbReference>
<dbReference type="OrthoDB" id="9789238at2"/>
<organism evidence="13 14">
    <name type="scientific">Paracoccus tegillarcae</name>
    <dbReference type="NCBI Taxonomy" id="1529068"/>
    <lineage>
        <taxon>Bacteria</taxon>
        <taxon>Pseudomonadati</taxon>
        <taxon>Pseudomonadota</taxon>
        <taxon>Alphaproteobacteria</taxon>
        <taxon>Rhodobacterales</taxon>
        <taxon>Paracoccaceae</taxon>
        <taxon>Paracoccus</taxon>
    </lineage>
</organism>
<feature type="transmembrane region" description="Helical" evidence="10">
    <location>
        <begin position="334"/>
        <end position="354"/>
    </location>
</feature>
<reference evidence="13 14" key="1">
    <citation type="submission" date="2017-12" db="EMBL/GenBank/DDBJ databases">
        <authorList>
            <person name="Hurst M.R.H."/>
        </authorList>
    </citation>
    <scope>NUCLEOTIDE SEQUENCE [LARGE SCALE GENOMIC DNA]</scope>
    <source>
        <strain evidence="13 14">BM15</strain>
    </source>
</reference>
<dbReference type="InterPro" id="IPR005467">
    <property type="entry name" value="His_kinase_dom"/>
</dbReference>
<gene>
    <name evidence="13" type="ORF">CUV01_12065</name>
</gene>
<dbReference type="PANTHER" id="PTHR43065:SF46">
    <property type="entry name" value="C4-DICARBOXYLATE TRANSPORT SENSOR PROTEIN DCTB"/>
    <property type="match status" value="1"/>
</dbReference>
<dbReference type="SMART" id="SM00388">
    <property type="entry name" value="HisKA"/>
    <property type="match status" value="1"/>
</dbReference>
<evidence type="ECO:0000313" key="13">
    <source>
        <dbReference type="EMBL" id="AUH34031.1"/>
    </source>
</evidence>
<dbReference type="KEGG" id="paro:CUV01_12065"/>
<dbReference type="Gene3D" id="6.10.340.10">
    <property type="match status" value="1"/>
</dbReference>
<dbReference type="SMART" id="SM00387">
    <property type="entry name" value="HATPase_c"/>
    <property type="match status" value="1"/>
</dbReference>
<proteinExistence type="predicted"/>
<dbReference type="PRINTS" id="PR00344">
    <property type="entry name" value="BCTRLSENSOR"/>
</dbReference>
<dbReference type="EC" id="2.7.13.3" evidence="3"/>
<keyword evidence="4" id="KW-0597">Phosphoprotein</keyword>
<dbReference type="Pfam" id="PF00512">
    <property type="entry name" value="HisKA"/>
    <property type="match status" value="1"/>
</dbReference>
<dbReference type="RefSeq" id="WP_101460696.1">
    <property type="nucleotide sequence ID" value="NZ_CP025408.1"/>
</dbReference>
<dbReference type="InterPro" id="IPR038188">
    <property type="entry name" value="TorS_sensor_sf"/>
</dbReference>
<evidence type="ECO:0000256" key="3">
    <source>
        <dbReference type="ARBA" id="ARBA00012438"/>
    </source>
</evidence>
<keyword evidence="6" id="KW-0547">Nucleotide-binding</keyword>
<feature type="domain" description="Histidine kinase" evidence="11">
    <location>
        <begin position="435"/>
        <end position="649"/>
    </location>
</feature>
<dbReference type="Gene3D" id="1.10.287.130">
    <property type="match status" value="1"/>
</dbReference>
<dbReference type="SUPFAM" id="SSF55874">
    <property type="entry name" value="ATPase domain of HSP90 chaperone/DNA topoisomerase II/histidine kinase"/>
    <property type="match status" value="1"/>
</dbReference>
<sequence>MRIGAQLGLWQRLMLLIGGTVTLMWLALALTSVTFARFQTQFSSLAASQVPRIALTGELAGYSAQLAGLSTRIIGGEGENQPRPDELTAIASRLNTALNDPALELPPEMRNAIAIDTLRRELAALPPLYERRAELADSIARDIDLLRWLNVDIQDEVDPLLNDYDFNIRARMLELRDQDDRNARSALTTRLAQDRQLRDRVFQLGSDAGSAVTLLLQIAVSGDERQIDQLSELAHDLLARLGEQVANLPQRTEFLTLRQSVERLRILVETDDGLIARRKAGVALQAHIYGNIQSVQDGVARLQDYLAGLAITEKQTVLGSIEGTADAARRTMTWMVALTLLLGGAGLAIVFGVMRSRIIAPLRALTGRMLVIADRAEAALPDADSGDEIGRIRGAVNAFGRAITARDQAIDKLRQTQAELVQAGKMAALGNLSAGISHELNQPLAALRYRIVLLESAQEAGNEPEISRQMNRIADLTDRMQAIISHLRRFARRADNRREPLQLGNQIEAAFTLLQGRIDESAGTITVSEDATKARVMGDPLLTEQIIINLLTNALDAIVERQSDGRIVLDASEGEDWVDLTVRDNGIGLGALSPEEAVNPFVTSKEAGRGMGLGLSISYNIAKDMGGDLTLAAAPDRGVVARLRLPAVTHE</sequence>
<dbReference type="SMART" id="SM00304">
    <property type="entry name" value="HAMP"/>
    <property type="match status" value="1"/>
</dbReference>
<evidence type="ECO:0000256" key="4">
    <source>
        <dbReference type="ARBA" id="ARBA00022553"/>
    </source>
</evidence>
<dbReference type="GO" id="GO:0016020">
    <property type="term" value="C:membrane"/>
    <property type="evidence" value="ECO:0007669"/>
    <property type="project" value="UniProtKB-SubCell"/>
</dbReference>
<dbReference type="CDD" id="cd00082">
    <property type="entry name" value="HisKA"/>
    <property type="match status" value="1"/>
</dbReference>
<dbReference type="GO" id="GO:0000155">
    <property type="term" value="F:phosphorelay sensor kinase activity"/>
    <property type="evidence" value="ECO:0007669"/>
    <property type="project" value="InterPro"/>
</dbReference>
<keyword evidence="8" id="KW-0067">ATP-binding</keyword>
<name>A0A2K9F4G4_9RHOB</name>
<dbReference type="PANTHER" id="PTHR43065">
    <property type="entry name" value="SENSOR HISTIDINE KINASE"/>
    <property type="match status" value="1"/>
</dbReference>
<keyword evidence="10" id="KW-0472">Membrane</keyword>
<dbReference type="InterPro" id="IPR004358">
    <property type="entry name" value="Sig_transdc_His_kin-like_C"/>
</dbReference>
<evidence type="ECO:0000256" key="7">
    <source>
        <dbReference type="ARBA" id="ARBA00022777"/>
    </source>
</evidence>
<dbReference type="InterPro" id="IPR036097">
    <property type="entry name" value="HisK_dim/P_sf"/>
</dbReference>
<dbReference type="InterPro" id="IPR003594">
    <property type="entry name" value="HATPase_dom"/>
</dbReference>
<dbReference type="Gene3D" id="1.20.58.920">
    <property type="match status" value="1"/>
</dbReference>
<evidence type="ECO:0000256" key="1">
    <source>
        <dbReference type="ARBA" id="ARBA00000085"/>
    </source>
</evidence>
<keyword evidence="9" id="KW-0902">Two-component regulatory system</keyword>
<evidence type="ECO:0000313" key="14">
    <source>
        <dbReference type="Proteomes" id="UP000233742"/>
    </source>
</evidence>
<accession>A0A2K9F4G4</accession>
<dbReference type="InterPro" id="IPR003660">
    <property type="entry name" value="HAMP_dom"/>
</dbReference>
<evidence type="ECO:0000256" key="10">
    <source>
        <dbReference type="SAM" id="Phobius"/>
    </source>
</evidence>
<evidence type="ECO:0000259" key="12">
    <source>
        <dbReference type="PROSITE" id="PS50885"/>
    </source>
</evidence>
<evidence type="ECO:0000259" key="11">
    <source>
        <dbReference type="PROSITE" id="PS50109"/>
    </source>
</evidence>
<dbReference type="SUPFAM" id="SSF47384">
    <property type="entry name" value="Homodimeric domain of signal transducing histidine kinase"/>
    <property type="match status" value="1"/>
</dbReference>
<evidence type="ECO:0000256" key="9">
    <source>
        <dbReference type="ARBA" id="ARBA00023012"/>
    </source>
</evidence>
<evidence type="ECO:0000256" key="5">
    <source>
        <dbReference type="ARBA" id="ARBA00022679"/>
    </source>
</evidence>
<dbReference type="GO" id="GO:0005524">
    <property type="term" value="F:ATP binding"/>
    <property type="evidence" value="ECO:0007669"/>
    <property type="project" value="UniProtKB-KW"/>
</dbReference>
<keyword evidence="7" id="KW-0418">Kinase</keyword>
<dbReference type="Pfam" id="PF02518">
    <property type="entry name" value="HATPase_c"/>
    <property type="match status" value="1"/>
</dbReference>
<evidence type="ECO:0000256" key="6">
    <source>
        <dbReference type="ARBA" id="ARBA00022741"/>
    </source>
</evidence>
<dbReference type="Proteomes" id="UP000233742">
    <property type="component" value="Chromosome"/>
</dbReference>
<feature type="transmembrane region" description="Helical" evidence="10">
    <location>
        <begin position="12"/>
        <end position="35"/>
    </location>
</feature>
<comment type="subcellular location">
    <subcellularLocation>
        <location evidence="2">Membrane</location>
    </subcellularLocation>
</comment>
<evidence type="ECO:0000256" key="8">
    <source>
        <dbReference type="ARBA" id="ARBA00022840"/>
    </source>
</evidence>
<comment type="catalytic activity">
    <reaction evidence="1">
        <text>ATP + protein L-histidine = ADP + protein N-phospho-L-histidine.</text>
        <dbReference type="EC" id="2.7.13.3"/>
    </reaction>
</comment>
<dbReference type="Gene3D" id="3.30.565.10">
    <property type="entry name" value="Histidine kinase-like ATPase, C-terminal domain"/>
    <property type="match status" value="1"/>
</dbReference>
<keyword evidence="5" id="KW-0808">Transferase</keyword>
<keyword evidence="10" id="KW-1133">Transmembrane helix</keyword>
<dbReference type="InterPro" id="IPR036890">
    <property type="entry name" value="HATPase_C_sf"/>
</dbReference>
<evidence type="ECO:0000256" key="2">
    <source>
        <dbReference type="ARBA" id="ARBA00004370"/>
    </source>
</evidence>
<keyword evidence="10" id="KW-0812">Transmembrane</keyword>
<protein>
    <recommendedName>
        <fullName evidence="3">histidine kinase</fullName>
        <ecNumber evidence="3">2.7.13.3</ecNumber>
    </recommendedName>
</protein>
<feature type="domain" description="HAMP" evidence="12">
    <location>
        <begin position="356"/>
        <end position="408"/>
    </location>
</feature>
<dbReference type="PROSITE" id="PS50885">
    <property type="entry name" value="HAMP"/>
    <property type="match status" value="1"/>
</dbReference>
<dbReference type="AlphaFoldDB" id="A0A2K9F4G4"/>